<dbReference type="PROSITE" id="PS50893">
    <property type="entry name" value="ABC_TRANSPORTER_2"/>
    <property type="match status" value="2"/>
</dbReference>
<keyword evidence="12" id="KW-1185">Reference proteome</keyword>
<dbReference type="InterPro" id="IPR003593">
    <property type="entry name" value="AAA+_ATPase"/>
</dbReference>
<dbReference type="FunFam" id="3.40.50.300:FF:000127">
    <property type="entry name" value="Ribose import ATP-binding protein RbsA"/>
    <property type="match status" value="1"/>
</dbReference>
<evidence type="ECO:0000256" key="5">
    <source>
        <dbReference type="ARBA" id="ARBA00022737"/>
    </source>
</evidence>
<dbReference type="GO" id="GO:0016887">
    <property type="term" value="F:ATP hydrolysis activity"/>
    <property type="evidence" value="ECO:0007669"/>
    <property type="project" value="InterPro"/>
</dbReference>
<evidence type="ECO:0000259" key="10">
    <source>
        <dbReference type="PROSITE" id="PS50893"/>
    </source>
</evidence>
<dbReference type="GO" id="GO:0005886">
    <property type="term" value="C:plasma membrane"/>
    <property type="evidence" value="ECO:0007669"/>
    <property type="project" value="UniProtKB-SubCell"/>
</dbReference>
<organism evidence="11 12">
    <name type="scientific">Spiroplasma clarkii</name>
    <dbReference type="NCBI Taxonomy" id="2139"/>
    <lineage>
        <taxon>Bacteria</taxon>
        <taxon>Bacillati</taxon>
        <taxon>Mycoplasmatota</taxon>
        <taxon>Mollicutes</taxon>
        <taxon>Entomoplasmatales</taxon>
        <taxon>Spiroplasmataceae</taxon>
        <taxon>Spiroplasma</taxon>
    </lineage>
</organism>
<name>A0A2K8KFH0_9MOLU</name>
<reference evidence="11 12" key="1">
    <citation type="submission" date="2017-11" db="EMBL/GenBank/DDBJ databases">
        <title>Complete genome sequence of Spiroplasma clarkii CN-5 (DSM 19994).</title>
        <authorList>
            <person name="Tsai Y.-M."/>
            <person name="Chang A."/>
            <person name="Lo W.-S."/>
            <person name="Kuo C.-H."/>
        </authorList>
    </citation>
    <scope>NUCLEOTIDE SEQUENCE [LARGE SCALE GENOMIC DNA]</scope>
    <source>
        <strain evidence="11 12">CN-5</strain>
    </source>
</reference>
<keyword evidence="9" id="KW-0472">Membrane</keyword>
<evidence type="ECO:0000256" key="8">
    <source>
        <dbReference type="ARBA" id="ARBA00022967"/>
    </source>
</evidence>
<evidence type="ECO:0000256" key="7">
    <source>
        <dbReference type="ARBA" id="ARBA00022840"/>
    </source>
</evidence>
<dbReference type="InterPro" id="IPR017871">
    <property type="entry name" value="ABC_transporter-like_CS"/>
</dbReference>
<evidence type="ECO:0000256" key="2">
    <source>
        <dbReference type="ARBA" id="ARBA00022448"/>
    </source>
</evidence>
<dbReference type="RefSeq" id="WP_169921825.1">
    <property type="nucleotide sequence ID" value="NZ_CP024870.1"/>
</dbReference>
<keyword evidence="3" id="KW-1003">Cell membrane</keyword>
<comment type="subcellular location">
    <subcellularLocation>
        <location evidence="1">Cell membrane</location>
        <topology evidence="1">Peripheral membrane protein</topology>
    </subcellularLocation>
</comment>
<evidence type="ECO:0000256" key="1">
    <source>
        <dbReference type="ARBA" id="ARBA00004202"/>
    </source>
</evidence>
<dbReference type="PANTHER" id="PTHR43790">
    <property type="entry name" value="CARBOHYDRATE TRANSPORT ATP-BINDING PROTEIN MG119-RELATED"/>
    <property type="match status" value="1"/>
</dbReference>
<keyword evidence="4" id="KW-0762">Sugar transport</keyword>
<evidence type="ECO:0000313" key="11">
    <source>
        <dbReference type="EMBL" id="ATX70447.1"/>
    </source>
</evidence>
<dbReference type="SUPFAM" id="SSF52540">
    <property type="entry name" value="P-loop containing nucleoside triphosphate hydrolases"/>
    <property type="match status" value="2"/>
</dbReference>
<dbReference type="InterPro" id="IPR003439">
    <property type="entry name" value="ABC_transporter-like_ATP-bd"/>
</dbReference>
<evidence type="ECO:0000256" key="6">
    <source>
        <dbReference type="ARBA" id="ARBA00022741"/>
    </source>
</evidence>
<dbReference type="Pfam" id="PF00005">
    <property type="entry name" value="ABC_tran"/>
    <property type="match status" value="2"/>
</dbReference>
<dbReference type="CDD" id="cd03216">
    <property type="entry name" value="ABC_Carb_Monos_I"/>
    <property type="match status" value="1"/>
</dbReference>
<keyword evidence="2" id="KW-0813">Transport</keyword>
<dbReference type="SMART" id="SM00382">
    <property type="entry name" value="AAA"/>
    <property type="match status" value="2"/>
</dbReference>
<keyword evidence="5" id="KW-0677">Repeat</keyword>
<dbReference type="InterPro" id="IPR027417">
    <property type="entry name" value="P-loop_NTPase"/>
</dbReference>
<dbReference type="Gene3D" id="3.40.50.300">
    <property type="entry name" value="P-loop containing nucleotide triphosphate hydrolases"/>
    <property type="match status" value="2"/>
</dbReference>
<evidence type="ECO:0000256" key="3">
    <source>
        <dbReference type="ARBA" id="ARBA00022475"/>
    </source>
</evidence>
<evidence type="ECO:0000256" key="9">
    <source>
        <dbReference type="ARBA" id="ARBA00023136"/>
    </source>
</evidence>
<keyword evidence="6" id="KW-0547">Nucleotide-binding</keyword>
<evidence type="ECO:0000256" key="4">
    <source>
        <dbReference type="ARBA" id="ARBA00022597"/>
    </source>
</evidence>
<sequence>MIKEHKNKNLKILRLKNIFKKFGDVMALKGVSLNSYEGLCMAVLGENGAGKSTLMNIISGVHQKTSGEMLYLNQEYIPKNTKDAEKLGVVIIHQELNTVNDMTVLDNVFLGSEIRTNLGTINYKKQLSILKEALQEIEINIDPMIEMNKLSVAEQQMIEITKAIIRDAKVIIMDEPTSSLSNKETLKLFEVIKKMKTQNKSIIYISHRLQEIPVICERMTIIRDGTFIGEYLVGELSEDEIIAKMVGRNVTEKFPAKFKKPGQKILEVRALSNSFLKNINFQVNSNEILGFAGLVGAKRTELFKTLIGLYQKDNLEMIYLGKEVNFKSPNHAIRKNFYYVTEDRKLEGLHLNESIKFNISLSSIDKFKVKFLNSISNAKEIKNSQFYFQKTLIKAPDIDRIAGNLSGGNQQKVLIAKALSANPKIIVFDEPTRGVDVGARREIYDLIYEFKKNNNGGIVVISNDLPEIIGLCDRVLVMKKGAITKEILETEMDQETILRYAI</sequence>
<protein>
    <submittedName>
        <fullName evidence="11">Ribose ABC transporter ATP-binding protein</fullName>
    </submittedName>
</protein>
<dbReference type="AlphaFoldDB" id="A0A2K8KFH0"/>
<keyword evidence="8" id="KW-1278">Translocase</keyword>
<gene>
    <name evidence="11" type="primary">rbsA</name>
    <name evidence="11" type="ORF">SCLAR_v1c01140</name>
</gene>
<dbReference type="PROSITE" id="PS00211">
    <property type="entry name" value="ABC_TRANSPORTER_1"/>
    <property type="match status" value="1"/>
</dbReference>
<feature type="domain" description="ABC transporter" evidence="10">
    <location>
        <begin position="260"/>
        <end position="500"/>
    </location>
</feature>
<dbReference type="PANTHER" id="PTHR43790:SF3">
    <property type="entry name" value="D-ALLOSE IMPORT ATP-BINDING PROTEIN ALSA-RELATED"/>
    <property type="match status" value="1"/>
</dbReference>
<dbReference type="EMBL" id="CP024870">
    <property type="protein sequence ID" value="ATX70447.1"/>
    <property type="molecule type" value="Genomic_DNA"/>
</dbReference>
<dbReference type="GO" id="GO:0005524">
    <property type="term" value="F:ATP binding"/>
    <property type="evidence" value="ECO:0007669"/>
    <property type="project" value="UniProtKB-KW"/>
</dbReference>
<dbReference type="CDD" id="cd03215">
    <property type="entry name" value="ABC_Carb_Monos_II"/>
    <property type="match status" value="1"/>
</dbReference>
<dbReference type="Proteomes" id="UP000231179">
    <property type="component" value="Chromosome"/>
</dbReference>
<feature type="domain" description="ABC transporter" evidence="10">
    <location>
        <begin position="13"/>
        <end position="249"/>
    </location>
</feature>
<evidence type="ECO:0000313" key="12">
    <source>
        <dbReference type="Proteomes" id="UP000231179"/>
    </source>
</evidence>
<dbReference type="InterPro" id="IPR050107">
    <property type="entry name" value="ABC_carbohydrate_import_ATPase"/>
</dbReference>
<proteinExistence type="predicted"/>
<keyword evidence="7 11" id="KW-0067">ATP-binding</keyword>
<accession>A0A2K8KFH0</accession>